<dbReference type="InterPro" id="IPR036412">
    <property type="entry name" value="HAD-like_sf"/>
</dbReference>
<dbReference type="InterPro" id="IPR041492">
    <property type="entry name" value="HAD_2"/>
</dbReference>
<dbReference type="NCBIfam" id="TIGR01509">
    <property type="entry name" value="HAD-SF-IA-v3"/>
    <property type="match status" value="1"/>
</dbReference>
<dbReference type="Gene3D" id="3.40.50.1000">
    <property type="entry name" value="HAD superfamily/HAD-like"/>
    <property type="match status" value="1"/>
</dbReference>
<dbReference type="Gene3D" id="1.10.150.240">
    <property type="entry name" value="Putative phosphatase, domain 2"/>
    <property type="match status" value="1"/>
</dbReference>
<reference evidence="1" key="1">
    <citation type="submission" date="2024-03" db="EMBL/GenBank/DDBJ databases">
        <title>Human intestinal bacterial collection.</title>
        <authorList>
            <person name="Pauvert C."/>
            <person name="Hitch T.C.A."/>
            <person name="Clavel T."/>
        </authorList>
    </citation>
    <scope>NUCLEOTIDE SEQUENCE [LARGE SCALE GENOMIC DNA]</scope>
    <source>
        <strain evidence="1">CLA-AA-H89B</strain>
    </source>
</reference>
<dbReference type="GO" id="GO:0016787">
    <property type="term" value="F:hydrolase activity"/>
    <property type="evidence" value="ECO:0007669"/>
    <property type="project" value="UniProtKB-KW"/>
</dbReference>
<dbReference type="SFLD" id="SFLDS00003">
    <property type="entry name" value="Haloacid_Dehalogenase"/>
    <property type="match status" value="1"/>
</dbReference>
<dbReference type="SFLD" id="SFLDG01129">
    <property type="entry name" value="C1.5:_HAD__Beta-PGM__Phosphata"/>
    <property type="match status" value="1"/>
</dbReference>
<dbReference type="InterPro" id="IPR006439">
    <property type="entry name" value="HAD-SF_hydro_IA"/>
</dbReference>
<gene>
    <name evidence="1" type="ORF">WMO37_08630</name>
</gene>
<dbReference type="EMBL" id="JBBMFS010000006">
    <property type="protein sequence ID" value="MEQ2555067.1"/>
    <property type="molecule type" value="Genomic_DNA"/>
</dbReference>
<proteinExistence type="predicted"/>
<evidence type="ECO:0000313" key="1">
    <source>
        <dbReference type="EMBL" id="MEQ2555067.1"/>
    </source>
</evidence>
<dbReference type="InterPro" id="IPR023214">
    <property type="entry name" value="HAD_sf"/>
</dbReference>
<dbReference type="PANTHER" id="PTHR43434">
    <property type="entry name" value="PHOSPHOGLYCOLATE PHOSPHATASE"/>
    <property type="match status" value="1"/>
</dbReference>
<dbReference type="InterPro" id="IPR023198">
    <property type="entry name" value="PGP-like_dom2"/>
</dbReference>
<dbReference type="NCBIfam" id="TIGR01549">
    <property type="entry name" value="HAD-SF-IA-v1"/>
    <property type="match status" value="1"/>
</dbReference>
<dbReference type="SFLD" id="SFLDG01135">
    <property type="entry name" value="C1.5.6:_HAD__Beta-PGM__Phospha"/>
    <property type="match status" value="1"/>
</dbReference>
<dbReference type="InterPro" id="IPR050155">
    <property type="entry name" value="HAD-like_hydrolase_sf"/>
</dbReference>
<accession>A0ABV1H7D4</accession>
<dbReference type="PRINTS" id="PR00413">
    <property type="entry name" value="HADHALOGNASE"/>
</dbReference>
<protein>
    <submittedName>
        <fullName evidence="1">HAD-IIIA family hydrolase</fullName>
    </submittedName>
</protein>
<dbReference type="Pfam" id="PF13419">
    <property type="entry name" value="HAD_2"/>
    <property type="match status" value="1"/>
</dbReference>
<dbReference type="Proteomes" id="UP001546774">
    <property type="component" value="Unassembled WGS sequence"/>
</dbReference>
<dbReference type="SUPFAM" id="SSF56784">
    <property type="entry name" value="HAD-like"/>
    <property type="match status" value="1"/>
</dbReference>
<comment type="caution">
    <text evidence="1">The sequence shown here is derived from an EMBL/GenBank/DDBJ whole genome shotgun (WGS) entry which is preliminary data.</text>
</comment>
<evidence type="ECO:0000313" key="2">
    <source>
        <dbReference type="Proteomes" id="UP001546774"/>
    </source>
</evidence>
<keyword evidence="1" id="KW-0378">Hydrolase</keyword>
<dbReference type="NCBIfam" id="TIGR01662">
    <property type="entry name" value="HAD-SF-IIIA"/>
    <property type="match status" value="1"/>
</dbReference>
<name>A0ABV1H7D4_9FIRM</name>
<dbReference type="InterPro" id="IPR006549">
    <property type="entry name" value="HAD-SF_hydro_IIIA"/>
</dbReference>
<dbReference type="PANTHER" id="PTHR43434:SF1">
    <property type="entry name" value="PHOSPHOGLYCOLATE PHOSPHATASE"/>
    <property type="match status" value="1"/>
</dbReference>
<organism evidence="1 2">
    <name type="scientific">Lachnospira intestinalis</name>
    <dbReference type="NCBI Taxonomy" id="3133158"/>
    <lineage>
        <taxon>Bacteria</taxon>
        <taxon>Bacillati</taxon>
        <taxon>Bacillota</taxon>
        <taxon>Clostridia</taxon>
        <taxon>Lachnospirales</taxon>
        <taxon>Lachnospiraceae</taxon>
        <taxon>Lachnospira</taxon>
    </lineage>
</organism>
<sequence length="226" mass="25072">MSQELEQETAKKKIQTVIFDLDGTLLNTIEDLTDSVNAVCTQYGYPVYPVETIKSYVGNGIRKLIERAIPQGAENPQYEGVYESFCAYYQKHCCVKTRPYDGILTMLNTLKAQGIAVGIVSNKNHNAVVELRDTFFKDVIPAAIGQSDTTRKKPAPDTVYEAMKQLGAQKETTVYIGDSEVDKQTADNAGLPCILVSWGFRERIALEKLGAWGIADTPQQILEKIV</sequence>
<keyword evidence="2" id="KW-1185">Reference proteome</keyword>